<dbReference type="InterPro" id="IPR015854">
    <property type="entry name" value="ABC_transpr_LolD-like"/>
</dbReference>
<evidence type="ECO:0000259" key="4">
    <source>
        <dbReference type="PROSITE" id="PS50893"/>
    </source>
</evidence>
<dbReference type="InterPro" id="IPR003593">
    <property type="entry name" value="AAA+_ATPase"/>
</dbReference>
<dbReference type="CDD" id="cd03255">
    <property type="entry name" value="ABC_MJ0796_LolCDE_FtsE"/>
    <property type="match status" value="1"/>
</dbReference>
<proteinExistence type="predicted"/>
<evidence type="ECO:0000313" key="5">
    <source>
        <dbReference type="EMBL" id="XCG65959.1"/>
    </source>
</evidence>
<keyword evidence="3 5" id="KW-0067">ATP-binding</keyword>
<dbReference type="GO" id="GO:0022857">
    <property type="term" value="F:transmembrane transporter activity"/>
    <property type="evidence" value="ECO:0007669"/>
    <property type="project" value="TreeGrafter"/>
</dbReference>
<dbReference type="InterPro" id="IPR027417">
    <property type="entry name" value="P-loop_NTPase"/>
</dbReference>
<name>A0AAU8DVH0_9ACTN</name>
<organism evidence="5">
    <name type="scientific">Nakamurella sp. A5-74</name>
    <dbReference type="NCBI Taxonomy" id="3158264"/>
    <lineage>
        <taxon>Bacteria</taxon>
        <taxon>Bacillati</taxon>
        <taxon>Actinomycetota</taxon>
        <taxon>Actinomycetes</taxon>
        <taxon>Nakamurellales</taxon>
        <taxon>Nakamurellaceae</taxon>
        <taxon>Nakamurella</taxon>
    </lineage>
</organism>
<dbReference type="InterPro" id="IPR003439">
    <property type="entry name" value="ABC_transporter-like_ATP-bd"/>
</dbReference>
<dbReference type="PANTHER" id="PTHR24220">
    <property type="entry name" value="IMPORT ATP-BINDING PROTEIN"/>
    <property type="match status" value="1"/>
</dbReference>
<keyword evidence="1" id="KW-0813">Transport</keyword>
<dbReference type="GO" id="GO:0005886">
    <property type="term" value="C:plasma membrane"/>
    <property type="evidence" value="ECO:0007669"/>
    <property type="project" value="TreeGrafter"/>
</dbReference>
<dbReference type="AlphaFoldDB" id="A0AAU8DVH0"/>
<evidence type="ECO:0000256" key="2">
    <source>
        <dbReference type="ARBA" id="ARBA00022741"/>
    </source>
</evidence>
<dbReference type="PROSITE" id="PS00211">
    <property type="entry name" value="ABC_TRANSPORTER_1"/>
    <property type="match status" value="1"/>
</dbReference>
<dbReference type="InterPro" id="IPR017911">
    <property type="entry name" value="MacB-like_ATP-bd"/>
</dbReference>
<evidence type="ECO:0000256" key="3">
    <source>
        <dbReference type="ARBA" id="ARBA00022840"/>
    </source>
</evidence>
<dbReference type="EMBL" id="CP159218">
    <property type="protein sequence ID" value="XCG65959.1"/>
    <property type="molecule type" value="Genomic_DNA"/>
</dbReference>
<dbReference type="SMART" id="SM00382">
    <property type="entry name" value="AAA"/>
    <property type="match status" value="1"/>
</dbReference>
<accession>A0AAU8DVH0</accession>
<dbReference type="GO" id="GO:0005524">
    <property type="term" value="F:ATP binding"/>
    <property type="evidence" value="ECO:0007669"/>
    <property type="project" value="UniProtKB-KW"/>
</dbReference>
<dbReference type="SUPFAM" id="SSF52540">
    <property type="entry name" value="P-loop containing nucleoside triphosphate hydrolases"/>
    <property type="match status" value="1"/>
</dbReference>
<dbReference type="Gene3D" id="3.40.50.300">
    <property type="entry name" value="P-loop containing nucleotide triphosphate hydrolases"/>
    <property type="match status" value="1"/>
</dbReference>
<dbReference type="Pfam" id="PF00005">
    <property type="entry name" value="ABC_tran"/>
    <property type="match status" value="1"/>
</dbReference>
<dbReference type="InterPro" id="IPR017871">
    <property type="entry name" value="ABC_transporter-like_CS"/>
</dbReference>
<sequence>MTDEGSSPLLSGRDLVLDFGVTPALRGADLVVMPGEIVAVMGASGSGKSTLLHVLAGIIPPDSGTVTYRGADVTTMHERDRSALRRNDFGFIFQFGQLLPELTCVQNVALPLRLGGIGRRAAERVALEELARLDVADTADVVPGRVSGGQAQRVAVARALIARPSIIFADEPTGALDSLQAEKVMNLLAKAVRDTQFAMVLVTHEPRVAAYSDREILMRDGRTSETRDLA</sequence>
<keyword evidence="2" id="KW-0547">Nucleotide-binding</keyword>
<protein>
    <submittedName>
        <fullName evidence="5">ABC transporter ATP-binding protein</fullName>
    </submittedName>
</protein>
<dbReference type="RefSeq" id="WP_353651563.1">
    <property type="nucleotide sequence ID" value="NZ_CP159218.1"/>
</dbReference>
<dbReference type="PANTHER" id="PTHR24220:SF685">
    <property type="entry name" value="ABC TRANSPORTER RELATED"/>
    <property type="match status" value="1"/>
</dbReference>
<gene>
    <name evidence="5" type="ORF">ABLG96_16935</name>
</gene>
<dbReference type="PROSITE" id="PS50893">
    <property type="entry name" value="ABC_TRANSPORTER_2"/>
    <property type="match status" value="1"/>
</dbReference>
<evidence type="ECO:0000256" key="1">
    <source>
        <dbReference type="ARBA" id="ARBA00022448"/>
    </source>
</evidence>
<feature type="domain" description="ABC transporter" evidence="4">
    <location>
        <begin position="10"/>
        <end position="229"/>
    </location>
</feature>
<dbReference type="GO" id="GO:0016887">
    <property type="term" value="F:ATP hydrolysis activity"/>
    <property type="evidence" value="ECO:0007669"/>
    <property type="project" value="InterPro"/>
</dbReference>
<reference evidence="5" key="1">
    <citation type="submission" date="2024-05" db="EMBL/GenBank/DDBJ databases">
        <authorList>
            <person name="Cai S.Y."/>
            <person name="Jin L.M."/>
            <person name="Li H.R."/>
        </authorList>
    </citation>
    <scope>NUCLEOTIDE SEQUENCE</scope>
    <source>
        <strain evidence="5">A5-74</strain>
    </source>
</reference>